<accession>A0A1F5YUZ1</accession>
<comment type="similarity">
    <text evidence="3">In the N-terminal section; belongs to the glycosyltransferase 51 family.</text>
</comment>
<feature type="domain" description="Glycosyl transferase family 51" evidence="19">
    <location>
        <begin position="75"/>
        <end position="249"/>
    </location>
</feature>
<keyword evidence="11" id="KW-0573">Peptidoglycan synthesis</keyword>
<dbReference type="Proteomes" id="UP000176665">
    <property type="component" value="Unassembled WGS sequence"/>
</dbReference>
<protein>
    <submittedName>
        <fullName evidence="20">Uncharacterized protein</fullName>
    </submittedName>
</protein>
<dbReference type="AlphaFoldDB" id="A0A1F5YUZ1"/>
<dbReference type="GO" id="GO:0009252">
    <property type="term" value="P:peptidoglycan biosynthetic process"/>
    <property type="evidence" value="ECO:0007669"/>
    <property type="project" value="UniProtKB-KW"/>
</dbReference>
<dbReference type="STRING" id="1798371.A2W14_05605"/>
<dbReference type="GO" id="GO:0030288">
    <property type="term" value="C:outer membrane-bounded periplasmic space"/>
    <property type="evidence" value="ECO:0007669"/>
    <property type="project" value="TreeGrafter"/>
</dbReference>
<reference evidence="20 21" key="1">
    <citation type="journal article" date="2016" name="Nat. Commun.">
        <title>Thousands of microbial genomes shed light on interconnected biogeochemical processes in an aquifer system.</title>
        <authorList>
            <person name="Anantharaman K."/>
            <person name="Brown C.T."/>
            <person name="Hug L.A."/>
            <person name="Sharon I."/>
            <person name="Castelle C.J."/>
            <person name="Probst A.J."/>
            <person name="Thomas B.C."/>
            <person name="Singh A."/>
            <person name="Wilkins M.J."/>
            <person name="Karaoz U."/>
            <person name="Brodie E.L."/>
            <person name="Williams K.H."/>
            <person name="Hubbard S.S."/>
            <person name="Banfield J.F."/>
        </authorList>
    </citation>
    <scope>NUCLEOTIDE SEQUENCE [LARGE SCALE GENOMIC DNA]</scope>
</reference>
<dbReference type="GO" id="GO:0008955">
    <property type="term" value="F:peptidoglycan glycosyltransferase activity"/>
    <property type="evidence" value="ECO:0007669"/>
    <property type="project" value="UniProtKB-EC"/>
</dbReference>
<keyword evidence="14" id="KW-0961">Cell wall biogenesis/degradation</keyword>
<dbReference type="Pfam" id="PF00905">
    <property type="entry name" value="Transpeptidase"/>
    <property type="match status" value="1"/>
</dbReference>
<organism evidence="20 21">
    <name type="scientific">Candidatus Gottesmanbacteria bacterium RBG_16_37_8</name>
    <dbReference type="NCBI Taxonomy" id="1798371"/>
    <lineage>
        <taxon>Bacteria</taxon>
        <taxon>Candidatus Gottesmaniibacteriota</taxon>
    </lineage>
</organism>
<keyword evidence="7" id="KW-0328">Glycosyltransferase</keyword>
<dbReference type="NCBIfam" id="TIGR02074">
    <property type="entry name" value="PBP_1a_fam"/>
    <property type="match status" value="1"/>
</dbReference>
<evidence type="ECO:0000256" key="4">
    <source>
        <dbReference type="ARBA" id="ARBA00022475"/>
    </source>
</evidence>
<evidence type="ECO:0000256" key="13">
    <source>
        <dbReference type="ARBA" id="ARBA00023268"/>
    </source>
</evidence>
<dbReference type="EMBL" id="MFJA01000011">
    <property type="protein sequence ID" value="OGG03916.1"/>
    <property type="molecule type" value="Genomic_DNA"/>
</dbReference>
<evidence type="ECO:0000256" key="6">
    <source>
        <dbReference type="ARBA" id="ARBA00022670"/>
    </source>
</evidence>
<dbReference type="SUPFAM" id="SSF53955">
    <property type="entry name" value="Lysozyme-like"/>
    <property type="match status" value="1"/>
</dbReference>
<dbReference type="PANTHER" id="PTHR32282">
    <property type="entry name" value="BINDING PROTEIN TRANSPEPTIDASE, PUTATIVE-RELATED"/>
    <property type="match status" value="1"/>
</dbReference>
<evidence type="ECO:0000256" key="2">
    <source>
        <dbReference type="ARBA" id="ARBA00007090"/>
    </source>
</evidence>
<evidence type="ECO:0000256" key="17">
    <source>
        <dbReference type="SAM" id="Phobius"/>
    </source>
</evidence>
<dbReference type="GO" id="GO:0071555">
    <property type="term" value="P:cell wall organization"/>
    <property type="evidence" value="ECO:0007669"/>
    <property type="project" value="UniProtKB-KW"/>
</dbReference>
<gene>
    <name evidence="20" type="ORF">A2W14_05605</name>
</gene>
<evidence type="ECO:0000313" key="21">
    <source>
        <dbReference type="Proteomes" id="UP000176665"/>
    </source>
</evidence>
<dbReference type="GO" id="GO:0008658">
    <property type="term" value="F:penicillin binding"/>
    <property type="evidence" value="ECO:0007669"/>
    <property type="project" value="InterPro"/>
</dbReference>
<dbReference type="GO" id="GO:0009002">
    <property type="term" value="F:serine-type D-Ala-D-Ala carboxypeptidase activity"/>
    <property type="evidence" value="ECO:0007669"/>
    <property type="project" value="UniProtKB-EC"/>
</dbReference>
<evidence type="ECO:0000256" key="7">
    <source>
        <dbReference type="ARBA" id="ARBA00022676"/>
    </source>
</evidence>
<dbReference type="InterPro" id="IPR001264">
    <property type="entry name" value="Glyco_trans_51"/>
</dbReference>
<keyword evidence="12 17" id="KW-0472">Membrane</keyword>
<keyword evidence="4" id="KW-1003">Cell membrane</keyword>
<keyword evidence="13" id="KW-0511">Multifunctional enzyme</keyword>
<name>A0A1F5YUZ1_9BACT</name>
<dbReference type="InterPro" id="IPR001460">
    <property type="entry name" value="PCN-bd_Tpept"/>
</dbReference>
<evidence type="ECO:0000256" key="16">
    <source>
        <dbReference type="ARBA" id="ARBA00049902"/>
    </source>
</evidence>
<dbReference type="Gene3D" id="1.10.3810.10">
    <property type="entry name" value="Biosynthetic peptidoglycan transglycosylase-like"/>
    <property type="match status" value="1"/>
</dbReference>
<evidence type="ECO:0000313" key="20">
    <source>
        <dbReference type="EMBL" id="OGG03916.1"/>
    </source>
</evidence>
<keyword evidence="9" id="KW-0378">Hydrolase</keyword>
<evidence type="ECO:0000256" key="14">
    <source>
        <dbReference type="ARBA" id="ARBA00023316"/>
    </source>
</evidence>
<keyword evidence="5" id="KW-0121">Carboxypeptidase</keyword>
<comment type="catalytic activity">
    <reaction evidence="16">
        <text>[GlcNAc-(1-&gt;4)-Mur2Ac(oyl-L-Ala-gamma-D-Glu-L-Lys-D-Ala-D-Ala)](n)-di-trans,octa-cis-undecaprenyl diphosphate + beta-D-GlcNAc-(1-&gt;4)-Mur2Ac(oyl-L-Ala-gamma-D-Glu-L-Lys-D-Ala-D-Ala)-di-trans,octa-cis-undecaprenyl diphosphate = [GlcNAc-(1-&gt;4)-Mur2Ac(oyl-L-Ala-gamma-D-Glu-L-Lys-D-Ala-D-Ala)](n+1)-di-trans,octa-cis-undecaprenyl diphosphate + di-trans,octa-cis-undecaprenyl diphosphate + H(+)</text>
        <dbReference type="Rhea" id="RHEA:23708"/>
        <dbReference type="Rhea" id="RHEA-COMP:9602"/>
        <dbReference type="Rhea" id="RHEA-COMP:9603"/>
        <dbReference type="ChEBI" id="CHEBI:15378"/>
        <dbReference type="ChEBI" id="CHEBI:58405"/>
        <dbReference type="ChEBI" id="CHEBI:60033"/>
        <dbReference type="ChEBI" id="CHEBI:78435"/>
        <dbReference type="EC" id="2.4.99.28"/>
    </reaction>
</comment>
<evidence type="ECO:0000256" key="3">
    <source>
        <dbReference type="ARBA" id="ARBA00007739"/>
    </source>
</evidence>
<keyword evidence="6" id="KW-0645">Protease</keyword>
<evidence type="ECO:0000256" key="10">
    <source>
        <dbReference type="ARBA" id="ARBA00022960"/>
    </source>
</evidence>
<comment type="caution">
    <text evidence="20">The sequence shown here is derived from an EMBL/GenBank/DDBJ whole genome shotgun (WGS) entry which is preliminary data.</text>
</comment>
<dbReference type="PANTHER" id="PTHR32282:SF11">
    <property type="entry name" value="PENICILLIN-BINDING PROTEIN 1B"/>
    <property type="match status" value="1"/>
</dbReference>
<dbReference type="InterPro" id="IPR023346">
    <property type="entry name" value="Lysozyme-like_dom_sf"/>
</dbReference>
<evidence type="ECO:0000256" key="15">
    <source>
        <dbReference type="ARBA" id="ARBA00034000"/>
    </source>
</evidence>
<comment type="subcellular location">
    <subcellularLocation>
        <location evidence="1">Cell membrane</location>
    </subcellularLocation>
</comment>
<feature type="transmembrane region" description="Helical" evidence="17">
    <location>
        <begin position="29"/>
        <end position="48"/>
    </location>
</feature>
<dbReference type="InterPro" id="IPR036950">
    <property type="entry name" value="PBP_transglycosylase"/>
</dbReference>
<evidence type="ECO:0000256" key="1">
    <source>
        <dbReference type="ARBA" id="ARBA00004236"/>
    </source>
</evidence>
<dbReference type="FunFam" id="1.10.3810.10:FF:000001">
    <property type="entry name" value="Penicillin-binding protein 1A"/>
    <property type="match status" value="1"/>
</dbReference>
<sequence length="753" mass="83076">MNSSPQQVENSQEIKTFNKTRILSGKFKIFTLFFIPILTIIYFYIVILKDLPLPSRLKSTEIPQTTKILDRNGILLYEIYTEQNRTIVALKDLPDSIKKATVAIEDKDFYKHKGVNPIGGILRAIKETVLKQKLQGGSTITQQLVKNVLLTSERTISRKIKEMILATWSEIIYSKDQILEMYLNQVPYGGTAWGIEAAAETYFNKKAKDLTLAESAYLAGLPAAPTTYSPYGSHPERAKRRQIAVLERMVEDSYITTDEKDKALQQELRLKPAKIDIKAPHFVMYTREKLVEKYGEKMVAQGGLKVTTTLDISLQEMAQQAVASEVADLEKLKVSNGAAVVIRPPTGEILAMVGSKDYFATDSGNFNVTTSLRQPGSAIKPLNYAVGLETKKVTPATLYLDTPTCFMVPGQRAYCPVNYDGKFHGPVQLRFALGNSFNIPAVKMMAVNSVETVIASASAYGISSFKDPSRYGLSLTLGGGEVTMLDMAKAFGVFANTGIKRELTSILKVENAQGKILEEFQDPNFILDIISKLNYPSSLLIPGERVLSSETSFLISHILLDNNARSNMFGTSSLLYLANKAVSVKTGTTDDKRDNWTIGYTPNFLAAVWVGNNDNSPMHPYLTSGVTGAAPIWNTIMKEIIKNQPDLWPKQPAGIIGAHVCSLSGKAPPNNDANANDRGCATRYEYFIAGTVPKEAEVLKKSVPVDKTINKLASPTQPENVEQQEKQIVSDMFGDFCLDCTHEGGEPVTNVRL</sequence>
<dbReference type="GO" id="GO:0006508">
    <property type="term" value="P:proteolysis"/>
    <property type="evidence" value="ECO:0007669"/>
    <property type="project" value="UniProtKB-KW"/>
</dbReference>
<evidence type="ECO:0000256" key="5">
    <source>
        <dbReference type="ARBA" id="ARBA00022645"/>
    </source>
</evidence>
<evidence type="ECO:0000259" key="19">
    <source>
        <dbReference type="Pfam" id="PF00912"/>
    </source>
</evidence>
<evidence type="ECO:0000256" key="12">
    <source>
        <dbReference type="ARBA" id="ARBA00023136"/>
    </source>
</evidence>
<keyword evidence="17" id="KW-0812">Transmembrane</keyword>
<keyword evidence="10" id="KW-0133">Cell shape</keyword>
<proteinExistence type="inferred from homology"/>
<feature type="domain" description="Penicillin-binding protein transpeptidase" evidence="18">
    <location>
        <begin position="337"/>
        <end position="637"/>
    </location>
</feature>
<evidence type="ECO:0000256" key="8">
    <source>
        <dbReference type="ARBA" id="ARBA00022679"/>
    </source>
</evidence>
<dbReference type="InterPro" id="IPR012338">
    <property type="entry name" value="Beta-lactam/transpept-like"/>
</dbReference>
<dbReference type="SUPFAM" id="SSF56601">
    <property type="entry name" value="beta-lactamase/transpeptidase-like"/>
    <property type="match status" value="1"/>
</dbReference>
<evidence type="ECO:0000256" key="9">
    <source>
        <dbReference type="ARBA" id="ARBA00022801"/>
    </source>
</evidence>
<keyword evidence="8" id="KW-0808">Transferase</keyword>
<dbReference type="InterPro" id="IPR050396">
    <property type="entry name" value="Glycosyltr_51/Transpeptidase"/>
</dbReference>
<evidence type="ECO:0000259" key="18">
    <source>
        <dbReference type="Pfam" id="PF00905"/>
    </source>
</evidence>
<dbReference type="GO" id="GO:0008360">
    <property type="term" value="P:regulation of cell shape"/>
    <property type="evidence" value="ECO:0007669"/>
    <property type="project" value="UniProtKB-KW"/>
</dbReference>
<dbReference type="Pfam" id="PF00912">
    <property type="entry name" value="Transgly"/>
    <property type="match status" value="1"/>
</dbReference>
<comment type="similarity">
    <text evidence="2">In the C-terminal section; belongs to the transpeptidase family.</text>
</comment>
<comment type="catalytic activity">
    <reaction evidence="15">
        <text>Preferential cleavage: (Ac)2-L-Lys-D-Ala-|-D-Ala. Also transpeptidation of peptidyl-alanyl moieties that are N-acyl substituents of D-alanine.</text>
        <dbReference type="EC" id="3.4.16.4"/>
    </reaction>
</comment>
<dbReference type="GO" id="GO:0005886">
    <property type="term" value="C:plasma membrane"/>
    <property type="evidence" value="ECO:0007669"/>
    <property type="project" value="UniProtKB-SubCell"/>
</dbReference>
<evidence type="ECO:0000256" key="11">
    <source>
        <dbReference type="ARBA" id="ARBA00022984"/>
    </source>
</evidence>
<keyword evidence="17" id="KW-1133">Transmembrane helix</keyword>
<dbReference type="Gene3D" id="3.40.710.10">
    <property type="entry name" value="DD-peptidase/beta-lactamase superfamily"/>
    <property type="match status" value="1"/>
</dbReference>